<keyword evidence="6" id="KW-0694">RNA-binding</keyword>
<comment type="caution">
    <text evidence="8">The sequence shown here is derived from an EMBL/GenBank/DDBJ whole genome shotgun (WGS) entry which is preliminary data.</text>
</comment>
<evidence type="ECO:0000256" key="6">
    <source>
        <dbReference type="ARBA" id="ARBA00022884"/>
    </source>
</evidence>
<dbReference type="GO" id="GO:0016787">
    <property type="term" value="F:hydrolase activity"/>
    <property type="evidence" value="ECO:0007669"/>
    <property type="project" value="UniProtKB-KW"/>
</dbReference>
<dbReference type="SUPFAM" id="SSF54786">
    <property type="entry name" value="YcfA/nrd intein domain"/>
    <property type="match status" value="1"/>
</dbReference>
<dbReference type="EMBL" id="MHRM01000006">
    <property type="protein sequence ID" value="OHA24331.1"/>
    <property type="molecule type" value="Genomic_DNA"/>
</dbReference>
<protein>
    <recommendedName>
        <fullName evidence="10">Addiction module toxin, HicA family</fullName>
    </recommendedName>
</protein>
<evidence type="ECO:0008006" key="10">
    <source>
        <dbReference type="Google" id="ProtNLM"/>
    </source>
</evidence>
<reference evidence="8 9" key="1">
    <citation type="journal article" date="2016" name="Nat. Commun.">
        <title>Thousands of microbial genomes shed light on interconnected biogeochemical processes in an aquifer system.</title>
        <authorList>
            <person name="Anantharaman K."/>
            <person name="Brown C.T."/>
            <person name="Hug L.A."/>
            <person name="Sharon I."/>
            <person name="Castelle C.J."/>
            <person name="Probst A.J."/>
            <person name="Thomas B.C."/>
            <person name="Singh A."/>
            <person name="Wilkins M.J."/>
            <person name="Karaoz U."/>
            <person name="Brodie E.L."/>
            <person name="Williams K.H."/>
            <person name="Hubbard S.S."/>
            <person name="Banfield J.F."/>
        </authorList>
    </citation>
    <scope>NUCLEOTIDE SEQUENCE [LARGE SCALE GENOMIC DNA]</scope>
</reference>
<evidence type="ECO:0000256" key="2">
    <source>
        <dbReference type="ARBA" id="ARBA00022649"/>
    </source>
</evidence>
<keyword evidence="2" id="KW-1277">Toxin-antitoxin system</keyword>
<evidence type="ECO:0000256" key="7">
    <source>
        <dbReference type="ARBA" id="ARBA00023016"/>
    </source>
</evidence>
<proteinExistence type="inferred from homology"/>
<organism evidence="8 9">
    <name type="scientific">Candidatus Taylorbacteria bacterium RIFCSPHIGHO2_02_FULL_44_12</name>
    <dbReference type="NCBI Taxonomy" id="1802308"/>
    <lineage>
        <taxon>Bacteria</taxon>
        <taxon>Candidatus Tayloriibacteriota</taxon>
    </lineage>
</organism>
<keyword evidence="7" id="KW-0346">Stress response</keyword>
<comment type="similarity">
    <text evidence="1">Belongs to the HicA mRNA interferase family.</text>
</comment>
<evidence type="ECO:0000256" key="5">
    <source>
        <dbReference type="ARBA" id="ARBA00022801"/>
    </source>
</evidence>
<keyword evidence="5" id="KW-0378">Hydrolase</keyword>
<evidence type="ECO:0000256" key="3">
    <source>
        <dbReference type="ARBA" id="ARBA00022722"/>
    </source>
</evidence>
<dbReference type="Gene3D" id="3.30.920.30">
    <property type="entry name" value="Hypothetical protein"/>
    <property type="match status" value="1"/>
</dbReference>
<dbReference type="GO" id="GO:0004519">
    <property type="term" value="F:endonuclease activity"/>
    <property type="evidence" value="ECO:0007669"/>
    <property type="project" value="UniProtKB-KW"/>
</dbReference>
<evidence type="ECO:0000313" key="8">
    <source>
        <dbReference type="EMBL" id="OHA24331.1"/>
    </source>
</evidence>
<keyword evidence="4" id="KW-0255">Endonuclease</keyword>
<sequence length="75" mass="8589">MPKLPVLTPRKLLKVFLKTGFYIHHQSGSHLNLRHANKRHLHIVIPIHSRDMAPKTLKSILAQAEISVKDLLDIL</sequence>
<dbReference type="Proteomes" id="UP000178413">
    <property type="component" value="Unassembled WGS sequence"/>
</dbReference>
<keyword evidence="3" id="KW-0540">Nuclease</keyword>
<evidence type="ECO:0000256" key="4">
    <source>
        <dbReference type="ARBA" id="ARBA00022759"/>
    </source>
</evidence>
<dbReference type="GO" id="GO:0003729">
    <property type="term" value="F:mRNA binding"/>
    <property type="evidence" value="ECO:0007669"/>
    <property type="project" value="InterPro"/>
</dbReference>
<dbReference type="STRING" id="1802308.A3D50_02220"/>
<evidence type="ECO:0000256" key="1">
    <source>
        <dbReference type="ARBA" id="ARBA00006620"/>
    </source>
</evidence>
<evidence type="ECO:0000313" key="9">
    <source>
        <dbReference type="Proteomes" id="UP000178413"/>
    </source>
</evidence>
<gene>
    <name evidence="8" type="ORF">A3D50_02220</name>
</gene>
<accession>A0A1G2MMR8</accession>
<dbReference type="AlphaFoldDB" id="A0A1G2MMR8"/>
<name>A0A1G2MMR8_9BACT</name>
<dbReference type="Pfam" id="PF07927">
    <property type="entry name" value="HicA_toxin"/>
    <property type="match status" value="1"/>
</dbReference>
<dbReference type="InterPro" id="IPR038570">
    <property type="entry name" value="HicA_sf"/>
</dbReference>
<dbReference type="InterPro" id="IPR012933">
    <property type="entry name" value="HicA_mRNA_interferase"/>
</dbReference>